<organism evidence="1 2">
    <name type="scientific">Paenalkalicoccus suaedae</name>
    <dbReference type="NCBI Taxonomy" id="2592382"/>
    <lineage>
        <taxon>Bacteria</taxon>
        <taxon>Bacillati</taxon>
        <taxon>Bacillota</taxon>
        <taxon>Bacilli</taxon>
        <taxon>Bacillales</taxon>
        <taxon>Bacillaceae</taxon>
        <taxon>Paenalkalicoccus</taxon>
    </lineage>
</organism>
<name>A0A859FJB4_9BACI</name>
<dbReference type="AlphaFoldDB" id="A0A859FJB4"/>
<dbReference type="EMBL" id="CP041372">
    <property type="protein sequence ID" value="QKS72705.1"/>
    <property type="molecule type" value="Genomic_DNA"/>
</dbReference>
<evidence type="ECO:0000313" key="2">
    <source>
        <dbReference type="Proteomes" id="UP000318138"/>
    </source>
</evidence>
<dbReference type="Proteomes" id="UP000318138">
    <property type="component" value="Chromosome"/>
</dbReference>
<protein>
    <submittedName>
        <fullName evidence="1">Uncharacterized protein</fullName>
    </submittedName>
</protein>
<dbReference type="KEGG" id="psua:FLK61_39515"/>
<gene>
    <name evidence="1" type="ORF">FLK61_39515</name>
</gene>
<keyword evidence="2" id="KW-1185">Reference proteome</keyword>
<accession>A0A859FJB4</accession>
<evidence type="ECO:0000313" key="1">
    <source>
        <dbReference type="EMBL" id="QKS72705.1"/>
    </source>
</evidence>
<proteinExistence type="predicted"/>
<reference evidence="2" key="1">
    <citation type="submission" date="2019-07" db="EMBL/GenBank/DDBJ databases">
        <title>Bacillus alkalisoli sp. nov. isolated from saline soil.</title>
        <authorList>
            <person name="Sun J.-Q."/>
            <person name="Xu L."/>
        </authorList>
    </citation>
    <scope>NUCLEOTIDE SEQUENCE [LARGE SCALE GENOMIC DNA]</scope>
    <source>
        <strain evidence="2">M4U3P1</strain>
    </source>
</reference>
<dbReference type="RefSeq" id="WP_176010674.1">
    <property type="nucleotide sequence ID" value="NZ_CP041372.2"/>
</dbReference>
<sequence>MTKKIEKELKNMQIRVPKRAHDRSLERAMAGISEARKHGSGQKGGKKIAAGVAGTLVAASIGGILVLSELGGDTTPVPGDNEPGENNVDVENEAMEDNGVENEVVDNEGIDDANEPEVEDTEPAVEIDAPETKEIVTMQEGMEQTDTYQLVSSEMAPFITYVPEGFEGEFEYIEEEAATVGTFLREMDGVLIRATITYVEEPLTDEILSNHGEQFAQWEGDIQMTYLGDDYLANAAAWIEELQVAASDEDNLGSETYFGKHEDNYFMINGTFTQEAAEGWASVRDVIFDEWIWTDTGEGLEGQED</sequence>